<dbReference type="GO" id="GO:0060429">
    <property type="term" value="P:epithelium development"/>
    <property type="evidence" value="ECO:0007669"/>
    <property type="project" value="UniProtKB-ARBA"/>
</dbReference>
<accession>A0A5N5JGQ5</accession>
<dbReference type="AlphaFoldDB" id="A0A5N5JGQ5"/>
<evidence type="ECO:0000313" key="4">
    <source>
        <dbReference type="EMBL" id="KAB5518331.1"/>
    </source>
</evidence>
<dbReference type="InterPro" id="IPR032397">
    <property type="entry name" value="RHD_dimer"/>
</dbReference>
<evidence type="ECO:0000259" key="3">
    <source>
        <dbReference type="PROSITE" id="PS50254"/>
    </source>
</evidence>
<dbReference type="SUPFAM" id="SSF49417">
    <property type="entry name" value="p53-like transcription factors"/>
    <property type="match status" value="1"/>
</dbReference>
<dbReference type="PANTHER" id="PTHR24169:SF1">
    <property type="entry name" value="TRANSCRIPTION FACTOR P65"/>
    <property type="match status" value="1"/>
</dbReference>
<dbReference type="GO" id="GO:0009653">
    <property type="term" value="P:anatomical structure morphogenesis"/>
    <property type="evidence" value="ECO:0007669"/>
    <property type="project" value="UniProtKB-ARBA"/>
</dbReference>
<dbReference type="GO" id="GO:0006954">
    <property type="term" value="P:inflammatory response"/>
    <property type="evidence" value="ECO:0007669"/>
    <property type="project" value="TreeGrafter"/>
</dbReference>
<dbReference type="GO" id="GO:0000981">
    <property type="term" value="F:DNA-binding transcription factor activity, RNA polymerase II-specific"/>
    <property type="evidence" value="ECO:0007669"/>
    <property type="project" value="TreeGrafter"/>
</dbReference>
<evidence type="ECO:0000313" key="5">
    <source>
        <dbReference type="Proteomes" id="UP000327468"/>
    </source>
</evidence>
<dbReference type="FunFam" id="2.60.40.10:FF:000046">
    <property type="entry name" value="Nuclear factor NF-kappa-B p105 subunit"/>
    <property type="match status" value="1"/>
</dbReference>
<feature type="domain" description="RHD" evidence="3">
    <location>
        <begin position="14"/>
        <end position="188"/>
    </location>
</feature>
<dbReference type="CDD" id="cd01177">
    <property type="entry name" value="IPT_NFkappaB"/>
    <property type="match status" value="1"/>
</dbReference>
<organism evidence="4 5">
    <name type="scientific">Pangasianodon hypophthalmus</name>
    <name type="common">Striped catfish</name>
    <name type="synonym">Helicophagus hypophthalmus</name>
    <dbReference type="NCBI Taxonomy" id="310915"/>
    <lineage>
        <taxon>Eukaryota</taxon>
        <taxon>Metazoa</taxon>
        <taxon>Chordata</taxon>
        <taxon>Craniata</taxon>
        <taxon>Vertebrata</taxon>
        <taxon>Euteleostomi</taxon>
        <taxon>Actinopterygii</taxon>
        <taxon>Neopterygii</taxon>
        <taxon>Teleostei</taxon>
        <taxon>Ostariophysi</taxon>
        <taxon>Siluriformes</taxon>
        <taxon>Pangasiidae</taxon>
        <taxon>Pangasianodon</taxon>
    </lineage>
</organism>
<feature type="region of interest" description="Disordered" evidence="2">
    <location>
        <begin position="422"/>
        <end position="450"/>
    </location>
</feature>
<sequence length="679" mass="75352">MAEMFGWGQPTVQQGTPYIEIIEQPKARGMRFRYKCEGRSAGSIPGEKSNDSTKTHPAIKVHNYSGPIRVRISLVTKNQPYKPHPHELVGKDCKHGYYEADLPERRVHSFQNLGIQCVKKKDVAEAVSCRLQTQNNPFNIPEAKVWEEEYDLNAVRLCFQATITLATGELYPLEPVVSQPIYDNRAPNTAELKICRVNRNSGSCRGGDEIFLLCDKVQKEDIEVRFFRDSWESKGSFSQADVHRQVAIVFRTPPYCDTNLTEPVRVKMQLRRPSDREVSEPMDFQYLPADPDEYRLMEKRKRTEGMLQNLKLGNTVSDTIPQRPYSTARRTFTAPKLSAAASAPPVVNPVPCMGPVKPPPLFSTPAPGHLFTQTKTEPTPCNEDGWKFFSNVTVQPSAASAPSVTQDFRTVNLADLHDFSFSTYPPAAPDQSDSGSRRDGTSANAAGTTVAQEVQNTFAPSINLMDENEIPDFPSFSEAQTSDVENINTDEFQALLGQSGLPGDGTPATSVCHANAVGNMTIDNALGSNGVEQVARNMGNGTWMSFPPSIVSLLQNEQMTDTGLPSTSATPVTLDDMDIMNSMDEERLMSIVNCGNQVSFPVRASHLDITDSWICTILILRLEGQQVKKNKEERDGGQNGGQIFTVPSEAISSYKFIISCLSYIFFFQSRRFSRISKSI</sequence>
<dbReference type="InterPro" id="IPR013783">
    <property type="entry name" value="Ig-like_fold"/>
</dbReference>
<name>A0A5N5JGQ5_PANHP</name>
<dbReference type="InterPro" id="IPR008967">
    <property type="entry name" value="p53-like_TF_DNA-bd_sf"/>
</dbReference>
<gene>
    <name evidence="4" type="ORF">PHYPO_G00164500</name>
</gene>
<dbReference type="InterPro" id="IPR030492">
    <property type="entry name" value="RHD_CS"/>
</dbReference>
<dbReference type="GO" id="GO:0045944">
    <property type="term" value="P:positive regulation of transcription by RNA polymerase II"/>
    <property type="evidence" value="ECO:0007669"/>
    <property type="project" value="TreeGrafter"/>
</dbReference>
<dbReference type="InterPro" id="IPR037059">
    <property type="entry name" value="RHD_DNA_bind_dom_sf"/>
</dbReference>
<dbReference type="SMART" id="SM00429">
    <property type="entry name" value="IPT"/>
    <property type="match status" value="1"/>
</dbReference>
<proteinExistence type="predicted"/>
<dbReference type="PRINTS" id="PR00057">
    <property type="entry name" value="NFKBTNSCPFCT"/>
</dbReference>
<protein>
    <recommendedName>
        <fullName evidence="3">RHD domain-containing protein</fullName>
    </recommendedName>
</protein>
<dbReference type="GO" id="GO:0005634">
    <property type="term" value="C:nucleus"/>
    <property type="evidence" value="ECO:0007669"/>
    <property type="project" value="TreeGrafter"/>
</dbReference>
<dbReference type="GO" id="GO:0005737">
    <property type="term" value="C:cytoplasm"/>
    <property type="evidence" value="ECO:0007669"/>
    <property type="project" value="InterPro"/>
</dbReference>
<dbReference type="FunFam" id="2.60.40.340:FF:000003">
    <property type="entry name" value="NFkB p65 transcription factor"/>
    <property type="match status" value="1"/>
</dbReference>
<dbReference type="InterPro" id="IPR014756">
    <property type="entry name" value="Ig_E-set"/>
</dbReference>
<dbReference type="EMBL" id="VFJC01000029">
    <property type="protein sequence ID" value="KAB5518331.1"/>
    <property type="molecule type" value="Genomic_DNA"/>
</dbReference>
<dbReference type="GO" id="GO:0007399">
    <property type="term" value="P:nervous system development"/>
    <property type="evidence" value="ECO:0007669"/>
    <property type="project" value="UniProtKB-ARBA"/>
</dbReference>
<feature type="compositionally biased region" description="Polar residues" evidence="2">
    <location>
        <begin position="441"/>
        <end position="450"/>
    </location>
</feature>
<dbReference type="GO" id="GO:0038061">
    <property type="term" value="P:non-canonical NF-kappaB signal transduction"/>
    <property type="evidence" value="ECO:0007669"/>
    <property type="project" value="TreeGrafter"/>
</dbReference>
<keyword evidence="1" id="KW-0597">Phosphoprotein</keyword>
<evidence type="ECO:0000256" key="1">
    <source>
        <dbReference type="ARBA" id="ARBA00022553"/>
    </source>
</evidence>
<dbReference type="Proteomes" id="UP000327468">
    <property type="component" value="Chromosome 28"/>
</dbReference>
<dbReference type="SUPFAM" id="SSF81296">
    <property type="entry name" value="E set domains"/>
    <property type="match status" value="1"/>
</dbReference>
<dbReference type="Gene3D" id="2.60.40.340">
    <property type="entry name" value="Rel homology domain (RHD), DNA-binding domain"/>
    <property type="match status" value="1"/>
</dbReference>
<dbReference type="Pfam" id="PF00554">
    <property type="entry name" value="RHD_DNA_bind"/>
    <property type="match status" value="1"/>
</dbReference>
<dbReference type="InterPro" id="IPR000451">
    <property type="entry name" value="NFkB/Dor"/>
</dbReference>
<dbReference type="Gene3D" id="2.60.40.10">
    <property type="entry name" value="Immunoglobulins"/>
    <property type="match status" value="1"/>
</dbReference>
<dbReference type="InterPro" id="IPR033926">
    <property type="entry name" value="IPT_NFkappaB"/>
</dbReference>
<reference evidence="4 5" key="1">
    <citation type="submission" date="2019-06" db="EMBL/GenBank/DDBJ databases">
        <title>A chromosome-scale genome assembly of the striped catfish, Pangasianodon hypophthalmus.</title>
        <authorList>
            <person name="Wen M."/>
            <person name="Zahm M."/>
            <person name="Roques C."/>
            <person name="Cabau C."/>
            <person name="Klopp C."/>
            <person name="Donnadieu C."/>
            <person name="Jouanno E."/>
            <person name="Avarre J.-C."/>
            <person name="Campet M."/>
            <person name="Ha T.T.T."/>
            <person name="Dugue R."/>
            <person name="Lampietro C."/>
            <person name="Louis A."/>
            <person name="Herpin A."/>
            <person name="Echchiki A."/>
            <person name="Berthelot C."/>
            <person name="Parey E."/>
            <person name="Roest-Crollius H."/>
            <person name="Braasch I."/>
            <person name="Postlethwait J."/>
            <person name="Bobe J."/>
            <person name="Montfort J."/>
            <person name="Bouchez O."/>
            <person name="Begum T."/>
            <person name="Schartl M."/>
            <person name="Guiguen Y."/>
        </authorList>
    </citation>
    <scope>NUCLEOTIDE SEQUENCE [LARGE SCALE GENOMIC DNA]</scope>
    <source>
        <strain evidence="4 5">Indonesia</strain>
        <tissue evidence="4">Blood</tissue>
    </source>
</reference>
<keyword evidence="5" id="KW-1185">Reference proteome</keyword>
<comment type="caution">
    <text evidence="4">The sequence shown here is derived from an EMBL/GenBank/DDBJ whole genome shotgun (WGS) entry which is preliminary data.</text>
</comment>
<dbReference type="GO" id="GO:0007249">
    <property type="term" value="P:canonical NF-kappaB signal transduction"/>
    <property type="evidence" value="ECO:0007669"/>
    <property type="project" value="TreeGrafter"/>
</dbReference>
<dbReference type="GO" id="GO:0000978">
    <property type="term" value="F:RNA polymerase II cis-regulatory region sequence-specific DNA binding"/>
    <property type="evidence" value="ECO:0007669"/>
    <property type="project" value="TreeGrafter"/>
</dbReference>
<dbReference type="GO" id="GO:0045087">
    <property type="term" value="P:innate immune response"/>
    <property type="evidence" value="ECO:0007669"/>
    <property type="project" value="TreeGrafter"/>
</dbReference>
<dbReference type="PROSITE" id="PS01204">
    <property type="entry name" value="REL_1"/>
    <property type="match status" value="1"/>
</dbReference>
<feature type="region of interest" description="Disordered" evidence="2">
    <location>
        <begin position="39"/>
        <end position="58"/>
    </location>
</feature>
<dbReference type="PROSITE" id="PS50254">
    <property type="entry name" value="REL_2"/>
    <property type="match status" value="1"/>
</dbReference>
<dbReference type="InterPro" id="IPR002909">
    <property type="entry name" value="IPT_dom"/>
</dbReference>
<dbReference type="PANTHER" id="PTHR24169">
    <property type="entry name" value="NUCLEAR FACTOR NF-KAPPA-B PROTEIN"/>
    <property type="match status" value="1"/>
</dbReference>
<dbReference type="InterPro" id="IPR011539">
    <property type="entry name" value="RHD_DNA_bind_dom"/>
</dbReference>
<evidence type="ECO:0000256" key="2">
    <source>
        <dbReference type="SAM" id="MobiDB-lite"/>
    </source>
</evidence>
<dbReference type="GO" id="GO:0034097">
    <property type="term" value="P:response to cytokine"/>
    <property type="evidence" value="ECO:0007669"/>
    <property type="project" value="TreeGrafter"/>
</dbReference>
<dbReference type="Pfam" id="PF16179">
    <property type="entry name" value="RHD_dimer"/>
    <property type="match status" value="1"/>
</dbReference>
<dbReference type="GO" id="GO:0033554">
    <property type="term" value="P:cellular response to stress"/>
    <property type="evidence" value="ECO:0007669"/>
    <property type="project" value="TreeGrafter"/>
</dbReference>